<dbReference type="AlphaFoldDB" id="A0A378YGD9"/>
<dbReference type="NCBIfam" id="TIGR01371">
    <property type="entry name" value="met_syn_B12ind"/>
    <property type="match status" value="1"/>
</dbReference>
<dbReference type="GO" id="GO:0009086">
    <property type="term" value="P:methionine biosynthetic process"/>
    <property type="evidence" value="ECO:0007669"/>
    <property type="project" value="UniProtKB-UniRule"/>
</dbReference>
<feature type="binding site" evidence="13">
    <location>
        <position position="730"/>
    </location>
    <ligand>
        <name>Zn(2+)</name>
        <dbReference type="ChEBI" id="CHEBI:29105"/>
        <label>1</label>
        <note>catalytic</note>
    </ligand>
</feature>
<organism evidence="15 16">
    <name type="scientific">Pandoraea pnomenusa</name>
    <dbReference type="NCBI Taxonomy" id="93220"/>
    <lineage>
        <taxon>Bacteria</taxon>
        <taxon>Pseudomonadati</taxon>
        <taxon>Pseudomonadota</taxon>
        <taxon>Betaproteobacteria</taxon>
        <taxon>Burkholderiales</taxon>
        <taxon>Burkholderiaceae</taxon>
        <taxon>Pandoraea</taxon>
    </lineage>
</organism>
<accession>A0A378YGD9</accession>
<dbReference type="Pfam" id="PF08267">
    <property type="entry name" value="Meth_synt_1"/>
    <property type="match status" value="1"/>
</dbReference>
<evidence type="ECO:0000313" key="15">
    <source>
        <dbReference type="EMBL" id="SUA76265.1"/>
    </source>
</evidence>
<evidence type="ECO:0000256" key="7">
    <source>
        <dbReference type="ARBA" id="ARBA00022723"/>
    </source>
</evidence>
<feature type="binding site" evidence="11 12">
    <location>
        <begin position="435"/>
        <end position="437"/>
    </location>
    <ligand>
        <name>L-homocysteine</name>
        <dbReference type="ChEBI" id="CHEBI:58199"/>
    </ligand>
</feature>
<feature type="binding site" evidence="11">
    <location>
        <position position="488"/>
    </location>
    <ligand>
        <name>L-homocysteine</name>
        <dbReference type="ChEBI" id="CHEBI:58199"/>
    </ligand>
</feature>
<keyword evidence="10 11" id="KW-0486">Methionine biosynthesis</keyword>
<dbReference type="HAMAP" id="MF_00172">
    <property type="entry name" value="Meth_synth"/>
    <property type="match status" value="1"/>
</dbReference>
<comment type="cofactor">
    <cofactor evidence="11">
        <name>Zn(2+)</name>
        <dbReference type="ChEBI" id="CHEBI:29105"/>
    </cofactor>
    <text evidence="11">Binds 1 zinc ion per subunit.</text>
</comment>
<dbReference type="PANTHER" id="PTHR30519">
    <property type="entry name" value="5-METHYLTETRAHYDROPTEROYLTRIGLUTAMATE--HOMOCYSTEINE METHYLTRANSFERASE"/>
    <property type="match status" value="1"/>
</dbReference>
<comment type="pathway">
    <text evidence="2 11">Amino-acid biosynthesis; L-methionine biosynthesis via de novo pathway; L-methionine from L-homocysteine (MetE route): step 1/1.</text>
</comment>
<evidence type="ECO:0000313" key="16">
    <source>
        <dbReference type="Proteomes" id="UP000254573"/>
    </source>
</evidence>
<evidence type="ECO:0000256" key="9">
    <source>
        <dbReference type="ARBA" id="ARBA00022833"/>
    </source>
</evidence>
<dbReference type="PIRSF" id="PIRSF000382">
    <property type="entry name" value="MeTrfase_B12_ind"/>
    <property type="match status" value="1"/>
</dbReference>
<dbReference type="InterPro" id="IPR002629">
    <property type="entry name" value="Met_Synth_C/arc"/>
</dbReference>
<keyword evidence="8 11" id="KW-0677">Repeat</keyword>
<gene>
    <name evidence="15" type="primary">metE_2</name>
    <name evidence="11" type="synonym">metE</name>
    <name evidence="15" type="ORF">NCTC13160_01303</name>
</gene>
<dbReference type="GO" id="GO:0032259">
    <property type="term" value="P:methylation"/>
    <property type="evidence" value="ECO:0007669"/>
    <property type="project" value="UniProtKB-KW"/>
</dbReference>
<feature type="binding site" evidence="11">
    <location>
        <position position="647"/>
    </location>
    <ligand>
        <name>Zn(2+)</name>
        <dbReference type="ChEBI" id="CHEBI:29105"/>
        <note>catalytic</note>
    </ligand>
</feature>
<feature type="binding site" evidence="13">
    <location>
        <position position="647"/>
    </location>
    <ligand>
        <name>Zn(2+)</name>
        <dbReference type="ChEBI" id="CHEBI:29105"/>
        <label>1</label>
        <note>catalytic</note>
    </ligand>
</feature>
<dbReference type="SUPFAM" id="SSF51726">
    <property type="entry name" value="UROD/MetE-like"/>
    <property type="match status" value="2"/>
</dbReference>
<dbReference type="Proteomes" id="UP000254573">
    <property type="component" value="Unassembled WGS sequence"/>
</dbReference>
<dbReference type="FunFam" id="3.20.20.210:FF:000002">
    <property type="entry name" value="5-methyltetrahydropteroyltriglutamate--homocysteine methyltransferase"/>
    <property type="match status" value="1"/>
</dbReference>
<dbReference type="EC" id="2.1.1.14" evidence="11"/>
<dbReference type="KEGG" id="ppnm:LV28_06590"/>
<feature type="binding site" evidence="11 12">
    <location>
        <position position="488"/>
    </location>
    <ligand>
        <name>L-methionine</name>
        <dbReference type="ChEBI" id="CHEBI:57844"/>
    </ligand>
</feature>
<dbReference type="InterPro" id="IPR038071">
    <property type="entry name" value="UROD/MetE-like_sf"/>
</dbReference>
<reference evidence="15 16" key="1">
    <citation type="submission" date="2018-06" db="EMBL/GenBank/DDBJ databases">
        <authorList>
            <consortium name="Pathogen Informatics"/>
            <person name="Doyle S."/>
        </authorList>
    </citation>
    <scope>NUCLEOTIDE SEQUENCE [LARGE SCALE GENOMIC DNA]</scope>
    <source>
        <strain evidence="15 16">NCTC13160</strain>
    </source>
</reference>
<evidence type="ECO:0000256" key="4">
    <source>
        <dbReference type="ARBA" id="ARBA00022603"/>
    </source>
</evidence>
<dbReference type="UniPathway" id="UPA00051">
    <property type="reaction ID" value="UER00082"/>
</dbReference>
<feature type="binding site" evidence="11">
    <location>
        <position position="645"/>
    </location>
    <ligand>
        <name>Zn(2+)</name>
        <dbReference type="ChEBI" id="CHEBI:29105"/>
        <note>catalytic</note>
    </ligand>
</feature>
<feature type="binding site" evidence="11 12">
    <location>
        <position position="565"/>
    </location>
    <ligand>
        <name>5-methyltetrahydropteroyltri-L-glutamate</name>
        <dbReference type="ChEBI" id="CHEBI:58207"/>
    </ligand>
</feature>
<feature type="binding site" evidence="11 12">
    <location>
        <begin position="519"/>
        <end position="520"/>
    </location>
    <ligand>
        <name>5-methyltetrahydropteroyltri-L-glutamate</name>
        <dbReference type="ChEBI" id="CHEBI:58207"/>
    </ligand>
</feature>
<dbReference type="RefSeq" id="WP_048806405.1">
    <property type="nucleotide sequence ID" value="NZ_CP009553.3"/>
</dbReference>
<feature type="binding site" evidence="11 12">
    <location>
        <position position="603"/>
    </location>
    <ligand>
        <name>L-homocysteine</name>
        <dbReference type="ChEBI" id="CHEBI:58199"/>
    </ligand>
</feature>
<dbReference type="CDD" id="cd03311">
    <property type="entry name" value="CIMS_C_terminal_like"/>
    <property type="match status" value="1"/>
</dbReference>
<feature type="binding site" evidence="11">
    <location>
        <position position="669"/>
    </location>
    <ligand>
        <name>Zn(2+)</name>
        <dbReference type="ChEBI" id="CHEBI:29105"/>
        <note>catalytic</note>
    </ligand>
</feature>
<dbReference type="NCBIfam" id="NF003556">
    <property type="entry name" value="PRK05222.1"/>
    <property type="match status" value="1"/>
</dbReference>
<evidence type="ECO:0000256" key="12">
    <source>
        <dbReference type="PIRSR" id="PIRSR000382-1"/>
    </source>
</evidence>
<feature type="binding site" evidence="11">
    <location>
        <position position="609"/>
    </location>
    <ligand>
        <name>5-methyltetrahydropteroyltri-L-glutamate</name>
        <dbReference type="ChEBI" id="CHEBI:58207"/>
    </ligand>
</feature>
<name>A0A378YGD9_9BURK</name>
<keyword evidence="4 11" id="KW-0489">Methyltransferase</keyword>
<dbReference type="Gene3D" id="3.20.20.210">
    <property type="match status" value="2"/>
</dbReference>
<evidence type="ECO:0000256" key="5">
    <source>
        <dbReference type="ARBA" id="ARBA00022605"/>
    </source>
</evidence>
<evidence type="ECO:0000256" key="8">
    <source>
        <dbReference type="ARBA" id="ARBA00022737"/>
    </source>
</evidence>
<comment type="function">
    <text evidence="1 11">Catalyzes the transfer of a methyl group from 5-methyltetrahydrofolate to homocysteine resulting in methionine formation.</text>
</comment>
<evidence type="ECO:0000256" key="6">
    <source>
        <dbReference type="ARBA" id="ARBA00022679"/>
    </source>
</evidence>
<keyword evidence="7 11" id="KW-0479">Metal-binding</keyword>
<comment type="cofactor">
    <cofactor evidence="13">
        <name>Zn(2+)</name>
        <dbReference type="ChEBI" id="CHEBI:29105"/>
    </cofactor>
    <text evidence="13">Binds 2 Zn(2+) ions per subunit.</text>
</comment>
<keyword evidence="9 11" id="KW-0862">Zinc</keyword>
<dbReference type="CDD" id="cd03312">
    <property type="entry name" value="CIMS_N_terminal_like"/>
    <property type="match status" value="1"/>
</dbReference>
<comment type="catalytic activity">
    <reaction evidence="11">
        <text>5-methyltetrahydropteroyltri-L-glutamate + L-homocysteine = tetrahydropteroyltri-L-glutamate + L-methionine</text>
        <dbReference type="Rhea" id="RHEA:21196"/>
        <dbReference type="ChEBI" id="CHEBI:57844"/>
        <dbReference type="ChEBI" id="CHEBI:58140"/>
        <dbReference type="ChEBI" id="CHEBI:58199"/>
        <dbReference type="ChEBI" id="CHEBI:58207"/>
        <dbReference type="EC" id="2.1.1.14"/>
    </reaction>
</comment>
<dbReference type="Pfam" id="PF01717">
    <property type="entry name" value="Meth_synt_2"/>
    <property type="match status" value="1"/>
</dbReference>
<dbReference type="GO" id="GO:0003871">
    <property type="term" value="F:5-methyltetrahydropteroyltriglutamate-homocysteine S-methyltransferase activity"/>
    <property type="evidence" value="ECO:0007669"/>
    <property type="project" value="UniProtKB-UniRule"/>
</dbReference>
<dbReference type="STRING" id="93220.A6P55_03790"/>
<feature type="binding site" evidence="12">
    <location>
        <position position="117"/>
    </location>
    <ligand>
        <name>5-methyltetrahydropteroyltri-L-glutamate</name>
        <dbReference type="ChEBI" id="CHEBI:58207"/>
    </ligand>
</feature>
<feature type="binding site" evidence="11 12">
    <location>
        <begin position="435"/>
        <end position="437"/>
    </location>
    <ligand>
        <name>L-methionine</name>
        <dbReference type="ChEBI" id="CHEBI:57844"/>
    </ligand>
</feature>
<evidence type="ECO:0000256" key="11">
    <source>
        <dbReference type="HAMAP-Rule" id="MF_00172"/>
    </source>
</evidence>
<dbReference type="GO" id="GO:0008270">
    <property type="term" value="F:zinc ion binding"/>
    <property type="evidence" value="ECO:0007669"/>
    <property type="project" value="InterPro"/>
</dbReference>
<evidence type="ECO:0000256" key="14">
    <source>
        <dbReference type="PIRSR" id="PIRSR000382-3"/>
    </source>
</evidence>
<evidence type="ECO:0000256" key="2">
    <source>
        <dbReference type="ARBA" id="ARBA00004681"/>
    </source>
</evidence>
<evidence type="ECO:0000256" key="1">
    <source>
        <dbReference type="ARBA" id="ARBA00002777"/>
    </source>
</evidence>
<feature type="binding site" evidence="11 12">
    <location>
        <position position="603"/>
    </location>
    <ligand>
        <name>L-methionine</name>
        <dbReference type="ChEBI" id="CHEBI:57844"/>
    </ligand>
</feature>
<dbReference type="InterPro" id="IPR013215">
    <property type="entry name" value="Cbl-indep_Met_Synth_N"/>
</dbReference>
<evidence type="ECO:0000256" key="13">
    <source>
        <dbReference type="PIRSR" id="PIRSR000382-2"/>
    </source>
</evidence>
<feature type="binding site" evidence="11">
    <location>
        <position position="730"/>
    </location>
    <ligand>
        <name>Zn(2+)</name>
        <dbReference type="ChEBI" id="CHEBI:29105"/>
        <note>catalytic</note>
    </ligand>
</feature>
<keyword evidence="6 11" id="KW-0808">Transferase</keyword>
<proteinExistence type="inferred from homology"/>
<dbReference type="InterPro" id="IPR006276">
    <property type="entry name" value="Cobalamin-indep_Met_synthase"/>
</dbReference>
<feature type="binding site" evidence="11">
    <location>
        <position position="112"/>
    </location>
    <ligand>
        <name>5-methyltetrahydropteroyltri-L-glutamate</name>
        <dbReference type="ChEBI" id="CHEBI:58207"/>
    </ligand>
</feature>
<feature type="binding site" evidence="12">
    <location>
        <position position="19"/>
    </location>
    <ligand>
        <name>5-methyltetrahydropteroyltri-L-glutamate</name>
        <dbReference type="ChEBI" id="CHEBI:58207"/>
    </ligand>
</feature>
<feature type="active site" description="Proton donor" evidence="11 14">
    <location>
        <position position="698"/>
    </location>
</feature>
<evidence type="ECO:0000256" key="10">
    <source>
        <dbReference type="ARBA" id="ARBA00023167"/>
    </source>
</evidence>
<comment type="similarity">
    <text evidence="3 11">Belongs to the vitamin-B12 independent methionine synthase family.</text>
</comment>
<sequence>MAQAHVLGLPRIGAQRELKFAVEAFWRGEMDVAALQDVGRRIRAANRRAQRDAGLDWIVVGDFHWYDQVLSTLALVGALPARFGASPAALTLADYFAAARGTAAQGAMEMTKWFDTNYHYLVPEYSPQTRFGTGTEWFFEEVTEALAEGDNVKPVLLGPLSLLYLGKEKGGLADRLALLPDLLAQYERVLARLKSLGVQWVQIDEPILALDLPTNWSEAFAPVYARLAPVAPSLLLATYFGDVTEHLSLLTALPVSGLHLDGVRAPKQLEAFARQWPRDKVLSAGVVDARNVWRCDLARAGDMLAPLAEALGERLWVASSGSLMHCPVDLSSESRLDKEVRNWLAFARQKLDEVALLCRSLDPAEFARADVRAAYLADAAAHAARRTSPRIHNSMVQRRLAALTESDARRRSDYPVRAVAQRAWLKLPVLPTTTIGSFPQTASIRAARADFRRRALSHLDYLETMREQIRLAIEKQEAYGLDVLVHGEAERNDMVEYFGEQLWGFVITEHGWVQSYGSRCVKPPVIYGDVYLPEPMTVTWSAYAQQLTDKPVKGMLTGPVTMLQWSFVRDDQPREITALQIALALREEVAALEKAGVRVIQIDEPALREGLPLRERDRAEYLEWAVRAFRVCSCGVADETQIHTHMCYSEFHDILPSIAALDADVISIETTRSDMELLDAFEAFDYPNEIGPGVYDIHSPRVPSQAEIERLIEAALARIPAERLWVNPDCGLKTRDWTQVDAALANMVAAAKAMRARLASARIQAEVQTRLCTQVQAA</sequence>
<feature type="binding site" evidence="13">
    <location>
        <position position="645"/>
    </location>
    <ligand>
        <name>Zn(2+)</name>
        <dbReference type="ChEBI" id="CHEBI:29105"/>
        <label>1</label>
        <note>catalytic</note>
    </ligand>
</feature>
<feature type="binding site" evidence="11">
    <location>
        <begin position="16"/>
        <end position="19"/>
    </location>
    <ligand>
        <name>5-methyltetrahydropteroyltri-L-glutamate</name>
        <dbReference type="ChEBI" id="CHEBI:58207"/>
    </ligand>
</feature>
<dbReference type="EMBL" id="UGSG01000001">
    <property type="protein sequence ID" value="SUA76265.1"/>
    <property type="molecule type" value="Genomic_DNA"/>
</dbReference>
<feature type="binding site" evidence="13">
    <location>
        <position position="669"/>
    </location>
    <ligand>
        <name>Zn(2+)</name>
        <dbReference type="ChEBI" id="CHEBI:29105"/>
        <label>1</label>
        <note>catalytic</note>
    </ligand>
</feature>
<protein>
    <recommendedName>
        <fullName evidence="11">5-methyltetrahydropteroyltriglutamate--homocysteine methyltransferase</fullName>
        <ecNumber evidence="11">2.1.1.14</ecNumber>
    </recommendedName>
    <alternativeName>
        <fullName evidence="11">Cobalamin-independent methionine synthase</fullName>
    </alternativeName>
    <alternativeName>
        <fullName evidence="11">Methionine synthase, vitamin-B12 independent isozyme</fullName>
    </alternativeName>
</protein>
<keyword evidence="5 11" id="KW-0028">Amino-acid biosynthesis</keyword>
<evidence type="ECO:0000256" key="3">
    <source>
        <dbReference type="ARBA" id="ARBA00009553"/>
    </source>
</evidence>
<dbReference type="OrthoDB" id="244285at2"/>